<protein>
    <submittedName>
        <fullName evidence="1">Uncharacterized protein</fullName>
    </submittedName>
</protein>
<accession>A0A4C1ZLA0</accession>
<gene>
    <name evidence="1" type="ORF">EVAR_60421_1</name>
</gene>
<evidence type="ECO:0000313" key="2">
    <source>
        <dbReference type="Proteomes" id="UP000299102"/>
    </source>
</evidence>
<reference evidence="1 2" key="1">
    <citation type="journal article" date="2019" name="Commun. Biol.">
        <title>The bagworm genome reveals a unique fibroin gene that provides high tensile strength.</title>
        <authorList>
            <person name="Kono N."/>
            <person name="Nakamura H."/>
            <person name="Ohtoshi R."/>
            <person name="Tomita M."/>
            <person name="Numata K."/>
            <person name="Arakawa K."/>
        </authorList>
    </citation>
    <scope>NUCLEOTIDE SEQUENCE [LARGE SCALE GENOMIC DNA]</scope>
</reference>
<dbReference type="AlphaFoldDB" id="A0A4C1ZLA0"/>
<keyword evidence="2" id="KW-1185">Reference proteome</keyword>
<sequence>MGGWPASRMAEQMMAIESRIRIGIETKNGVKSKTSPGLEIRAIFDDKNIFRLRIFKIIDIVMNTELLPDGIFELRQDQAVVMGHTGTFEET</sequence>
<proteinExistence type="predicted"/>
<evidence type="ECO:0000313" key="1">
    <source>
        <dbReference type="EMBL" id="GBP87689.1"/>
    </source>
</evidence>
<comment type="caution">
    <text evidence="1">The sequence shown here is derived from an EMBL/GenBank/DDBJ whole genome shotgun (WGS) entry which is preliminary data.</text>
</comment>
<organism evidence="1 2">
    <name type="scientific">Eumeta variegata</name>
    <name type="common">Bagworm moth</name>
    <name type="synonym">Eumeta japonica</name>
    <dbReference type="NCBI Taxonomy" id="151549"/>
    <lineage>
        <taxon>Eukaryota</taxon>
        <taxon>Metazoa</taxon>
        <taxon>Ecdysozoa</taxon>
        <taxon>Arthropoda</taxon>
        <taxon>Hexapoda</taxon>
        <taxon>Insecta</taxon>
        <taxon>Pterygota</taxon>
        <taxon>Neoptera</taxon>
        <taxon>Endopterygota</taxon>
        <taxon>Lepidoptera</taxon>
        <taxon>Glossata</taxon>
        <taxon>Ditrysia</taxon>
        <taxon>Tineoidea</taxon>
        <taxon>Psychidae</taxon>
        <taxon>Oiketicinae</taxon>
        <taxon>Eumeta</taxon>
    </lineage>
</organism>
<dbReference type="EMBL" id="BGZK01001876">
    <property type="protein sequence ID" value="GBP87689.1"/>
    <property type="molecule type" value="Genomic_DNA"/>
</dbReference>
<name>A0A4C1ZLA0_EUMVA</name>
<dbReference type="Proteomes" id="UP000299102">
    <property type="component" value="Unassembled WGS sequence"/>
</dbReference>